<keyword evidence="4 7" id="KW-0812">Transmembrane</keyword>
<dbReference type="InterPro" id="IPR000515">
    <property type="entry name" value="MetI-like"/>
</dbReference>
<keyword evidence="5 7" id="KW-1133">Transmembrane helix</keyword>
<evidence type="ECO:0000313" key="10">
    <source>
        <dbReference type="Proteomes" id="UP000484858"/>
    </source>
</evidence>
<dbReference type="CDD" id="cd06261">
    <property type="entry name" value="TM_PBP2"/>
    <property type="match status" value="1"/>
</dbReference>
<evidence type="ECO:0000256" key="3">
    <source>
        <dbReference type="ARBA" id="ARBA00022475"/>
    </source>
</evidence>
<keyword evidence="2 7" id="KW-0813">Transport</keyword>
<feature type="transmembrane region" description="Helical" evidence="7">
    <location>
        <begin position="199"/>
        <end position="226"/>
    </location>
</feature>
<dbReference type="PROSITE" id="PS50928">
    <property type="entry name" value="ABC_TM1"/>
    <property type="match status" value="1"/>
</dbReference>
<keyword evidence="6 7" id="KW-0472">Membrane</keyword>
<dbReference type="InterPro" id="IPR035906">
    <property type="entry name" value="MetI-like_sf"/>
</dbReference>
<evidence type="ECO:0000256" key="2">
    <source>
        <dbReference type="ARBA" id="ARBA00022448"/>
    </source>
</evidence>
<feature type="domain" description="ABC transmembrane type-1" evidence="8">
    <location>
        <begin position="89"/>
        <end position="270"/>
    </location>
</feature>
<evidence type="ECO:0000256" key="1">
    <source>
        <dbReference type="ARBA" id="ARBA00004651"/>
    </source>
</evidence>
<comment type="similarity">
    <text evidence="7">Belongs to the binding-protein-dependent transport system permease family.</text>
</comment>
<evidence type="ECO:0000259" key="8">
    <source>
        <dbReference type="PROSITE" id="PS50928"/>
    </source>
</evidence>
<evidence type="ECO:0000256" key="5">
    <source>
        <dbReference type="ARBA" id="ARBA00022989"/>
    </source>
</evidence>
<feature type="transmembrane region" description="Helical" evidence="7">
    <location>
        <begin position="155"/>
        <end position="178"/>
    </location>
</feature>
<feature type="transmembrane region" description="Helical" evidence="7">
    <location>
        <begin position="130"/>
        <end position="149"/>
    </location>
</feature>
<evidence type="ECO:0000313" key="9">
    <source>
        <dbReference type="EMBL" id="GEM15776.1"/>
    </source>
</evidence>
<accession>A0A829X5C5</accession>
<dbReference type="RefSeq" id="WP_216850775.1">
    <property type="nucleotide sequence ID" value="NZ_BARJ01000002.1"/>
</dbReference>
<dbReference type="GO" id="GO:0055085">
    <property type="term" value="P:transmembrane transport"/>
    <property type="evidence" value="ECO:0007669"/>
    <property type="project" value="InterPro"/>
</dbReference>
<keyword evidence="3" id="KW-1003">Cell membrane</keyword>
<dbReference type="GO" id="GO:0005886">
    <property type="term" value="C:plasma membrane"/>
    <property type="evidence" value="ECO:0007669"/>
    <property type="project" value="UniProtKB-SubCell"/>
</dbReference>
<dbReference type="PANTHER" id="PTHR30151">
    <property type="entry name" value="ALKANE SULFONATE ABC TRANSPORTER-RELATED, MEMBRANE SUBUNIT"/>
    <property type="match status" value="1"/>
</dbReference>
<dbReference type="Pfam" id="PF00528">
    <property type="entry name" value="BPD_transp_1"/>
    <property type="match status" value="1"/>
</dbReference>
<dbReference type="Gene3D" id="1.10.3720.10">
    <property type="entry name" value="MetI-like"/>
    <property type="match status" value="1"/>
</dbReference>
<evidence type="ECO:0000256" key="4">
    <source>
        <dbReference type="ARBA" id="ARBA00022692"/>
    </source>
</evidence>
<feature type="transmembrane region" description="Helical" evidence="7">
    <location>
        <begin position="251"/>
        <end position="272"/>
    </location>
</feature>
<dbReference type="AlphaFoldDB" id="A0A829X5C5"/>
<protein>
    <submittedName>
        <fullName evidence="9">ABC transporter permease</fullName>
    </submittedName>
</protein>
<reference evidence="9 10" key="1">
    <citation type="submission" date="2013-04" db="EMBL/GenBank/DDBJ databases">
        <title>Gluconobacter oxydans NBRC 3293 whole genome sequence.</title>
        <authorList>
            <person name="Matsutani M."/>
            <person name="Yakushi T."/>
            <person name="Matsushita K."/>
        </authorList>
    </citation>
    <scope>NUCLEOTIDE SEQUENCE [LARGE SCALE GENOMIC DNA]</scope>
    <source>
        <strain evidence="9 10">NBRC 3293</strain>
    </source>
</reference>
<proteinExistence type="inferred from homology"/>
<dbReference type="PANTHER" id="PTHR30151:SF0">
    <property type="entry name" value="ABC TRANSPORTER PERMEASE PROTEIN MJ0413-RELATED"/>
    <property type="match status" value="1"/>
</dbReference>
<evidence type="ECO:0000256" key="7">
    <source>
        <dbReference type="RuleBase" id="RU363032"/>
    </source>
</evidence>
<comment type="subcellular location">
    <subcellularLocation>
        <location evidence="1 7">Cell membrane</location>
        <topology evidence="1 7">Multi-pass membrane protein</topology>
    </subcellularLocation>
</comment>
<dbReference type="Proteomes" id="UP000484858">
    <property type="component" value="Unassembled WGS sequence"/>
</dbReference>
<dbReference type="EMBL" id="BARJ01000002">
    <property type="protein sequence ID" value="GEM15776.1"/>
    <property type="molecule type" value="Genomic_DNA"/>
</dbReference>
<feature type="transmembrane region" description="Helical" evidence="7">
    <location>
        <begin position="97"/>
        <end position="118"/>
    </location>
</feature>
<gene>
    <name evidence="9" type="ORF">NBRC3293_0273</name>
</gene>
<name>A0A829X5C5_GLUOY</name>
<comment type="caution">
    <text evidence="9">The sequence shown here is derived from an EMBL/GenBank/DDBJ whole genome shotgun (WGS) entry which is preliminary data.</text>
</comment>
<evidence type="ECO:0000256" key="6">
    <source>
        <dbReference type="ARBA" id="ARBA00023136"/>
    </source>
</evidence>
<sequence length="282" mass="29866">MALQKTSGAIADVAVSPPAETRSVTFPLRPIARWGVSAFRKSIALVLLAALWEIAPRAGLVDPLFLPPLSKVLQAVWTGFASGQLGVHVLASLLRAIPGLALAIVFGVPLGLLLGVSPRLHQVFDPVLELFRNTSALALLPVFTLLLGIGESSKIIMVFYAAVWPILLGTITGLRGVDPLWIKAGRSMGLNRFDLFRKIVLPGAIPSVFTGVRLAAAAALLVLVAAEMVGSRAGLGYLINASELDFDIPGMYAAILVLSVIGSLTNSVLVSVEKRLLRWKAP</sequence>
<dbReference type="SUPFAM" id="SSF161098">
    <property type="entry name" value="MetI-like"/>
    <property type="match status" value="1"/>
</dbReference>
<organism evidence="9 10">
    <name type="scientific">Gluconobacter oxydans NBRC 3293</name>
    <dbReference type="NCBI Taxonomy" id="1315969"/>
    <lineage>
        <taxon>Bacteria</taxon>
        <taxon>Pseudomonadati</taxon>
        <taxon>Pseudomonadota</taxon>
        <taxon>Alphaproteobacteria</taxon>
        <taxon>Acetobacterales</taxon>
        <taxon>Acetobacteraceae</taxon>
        <taxon>Gluconobacter</taxon>
    </lineage>
</organism>